<name>A0AB38RPI7_RHOSG</name>
<sequence>MTDSAKSSTTTRSSGWGLLDLDPAPPPSGTGCTYAGGAIVIDLHSCGQ</sequence>
<dbReference type="AlphaFoldDB" id="A0AB38RPI7"/>
<dbReference type="EMBL" id="CP096567">
    <property type="protein sequence ID" value="UPU46660.1"/>
    <property type="molecule type" value="Genomic_DNA"/>
</dbReference>
<geneLocation type="plasmid" evidence="2 3">
    <name>pdjl-6-4</name>
</geneLocation>
<accession>A0AB38RPI7</accession>
<proteinExistence type="predicted"/>
<keyword evidence="2" id="KW-0614">Plasmid</keyword>
<feature type="region of interest" description="Disordered" evidence="1">
    <location>
        <begin position="1"/>
        <end position="22"/>
    </location>
</feature>
<reference evidence="3" key="1">
    <citation type="journal article" date="2022" name="Environ. Microbiol.">
        <title>Functional analysis, diversity, and distribution of carbendazim hydrolases MheI and CbmA, responsible for the initial step in carbendazim degradation.</title>
        <authorList>
            <person name="Zhang M."/>
            <person name="Bai X."/>
            <person name="Li Q."/>
            <person name="Zhang L."/>
            <person name="Zhu Q."/>
            <person name="Gao S."/>
            <person name="Ke Z."/>
            <person name="Jiang M."/>
            <person name="Hu J."/>
            <person name="Qiu J."/>
            <person name="Hong Q."/>
        </authorList>
    </citation>
    <scope>NUCLEOTIDE SEQUENCE [LARGE SCALE GENOMIC DNA]</scope>
    <source>
        <strain evidence="3">djl-6</strain>
    </source>
</reference>
<evidence type="ECO:0000313" key="2">
    <source>
        <dbReference type="EMBL" id="UPU46660.1"/>
    </source>
</evidence>
<dbReference type="RefSeq" id="WP_156525078.1">
    <property type="nucleotide sequence ID" value="NZ_CP096567.1"/>
</dbReference>
<evidence type="ECO:0000256" key="1">
    <source>
        <dbReference type="SAM" id="MobiDB-lite"/>
    </source>
</evidence>
<protein>
    <submittedName>
        <fullName evidence="2">Uncharacterized protein</fullName>
    </submittedName>
</protein>
<feature type="compositionally biased region" description="Polar residues" evidence="1">
    <location>
        <begin position="1"/>
        <end position="14"/>
    </location>
</feature>
<keyword evidence="3" id="KW-1185">Reference proteome</keyword>
<organism evidence="2 3">
    <name type="scientific">Rhodococcus qingshengii JCM 15477</name>
    <dbReference type="NCBI Taxonomy" id="1303681"/>
    <lineage>
        <taxon>Bacteria</taxon>
        <taxon>Bacillati</taxon>
        <taxon>Actinomycetota</taxon>
        <taxon>Actinomycetes</taxon>
        <taxon>Mycobacteriales</taxon>
        <taxon>Nocardiaceae</taxon>
        <taxon>Rhodococcus</taxon>
        <taxon>Rhodococcus erythropolis group</taxon>
    </lineage>
</organism>
<dbReference type="Proteomes" id="UP000831484">
    <property type="component" value="Plasmid pdjl-6-4"/>
</dbReference>
<evidence type="ECO:0000313" key="3">
    <source>
        <dbReference type="Proteomes" id="UP000831484"/>
    </source>
</evidence>
<gene>
    <name evidence="2" type="ORF">M0639_31095</name>
</gene>